<comment type="caution">
    <text evidence="10">The sequence shown here is derived from an EMBL/GenBank/DDBJ whole genome shotgun (WGS) entry which is preliminary data.</text>
</comment>
<evidence type="ECO:0000256" key="8">
    <source>
        <dbReference type="ARBA" id="ARBA00048428"/>
    </source>
</evidence>
<gene>
    <name evidence="10" type="ORF">OSTQU699_LOCUS9336</name>
</gene>
<evidence type="ECO:0000256" key="1">
    <source>
        <dbReference type="ARBA" id="ARBA00022679"/>
    </source>
</evidence>
<dbReference type="AlphaFoldDB" id="A0A8S1JE51"/>
<comment type="catalytic activity">
    <reaction evidence="7">
        <text>arsenic triglutathione + 2 [thioredoxin]-dithiol + 2 S-adenosyl-L-methionine + H2O = dimethylarsinous acid + 2 [thioredoxin]-disulfide + 3 glutathione + 2 S-adenosyl-L-homocysteine + 2 H(+)</text>
        <dbReference type="Rhea" id="RHEA:69464"/>
        <dbReference type="Rhea" id="RHEA-COMP:10698"/>
        <dbReference type="Rhea" id="RHEA-COMP:10700"/>
        <dbReference type="ChEBI" id="CHEBI:15377"/>
        <dbReference type="ChEBI" id="CHEBI:15378"/>
        <dbReference type="ChEBI" id="CHEBI:23808"/>
        <dbReference type="ChEBI" id="CHEBI:29950"/>
        <dbReference type="ChEBI" id="CHEBI:50058"/>
        <dbReference type="ChEBI" id="CHEBI:57856"/>
        <dbReference type="ChEBI" id="CHEBI:57925"/>
        <dbReference type="ChEBI" id="CHEBI:59789"/>
        <dbReference type="ChEBI" id="CHEBI:183640"/>
        <dbReference type="EC" id="2.1.1.137"/>
    </reaction>
</comment>
<organism evidence="10 11">
    <name type="scientific">Ostreobium quekettii</name>
    <dbReference type="NCBI Taxonomy" id="121088"/>
    <lineage>
        <taxon>Eukaryota</taxon>
        <taxon>Viridiplantae</taxon>
        <taxon>Chlorophyta</taxon>
        <taxon>core chlorophytes</taxon>
        <taxon>Ulvophyceae</taxon>
        <taxon>TCBD clade</taxon>
        <taxon>Bryopsidales</taxon>
        <taxon>Ostreobineae</taxon>
        <taxon>Ostreobiaceae</taxon>
        <taxon>Ostreobium</taxon>
    </lineage>
</organism>
<protein>
    <recommendedName>
        <fullName evidence="5">Arsenite methyltransferase</fullName>
        <ecNumber evidence="4">2.1.1.137</ecNumber>
    </recommendedName>
</protein>
<reference evidence="10" key="1">
    <citation type="submission" date="2020-12" db="EMBL/GenBank/DDBJ databases">
        <authorList>
            <person name="Iha C."/>
        </authorList>
    </citation>
    <scope>NUCLEOTIDE SEQUENCE</scope>
</reference>
<dbReference type="PANTHER" id="PTHR43675">
    <property type="entry name" value="ARSENITE METHYLTRANSFERASE"/>
    <property type="match status" value="1"/>
</dbReference>
<comment type="similarity">
    <text evidence="3">Belongs to the methyltransferase superfamily. Arsenite methyltransferase family.</text>
</comment>
<dbReference type="Gene3D" id="3.40.50.150">
    <property type="entry name" value="Vaccinia Virus protein VP39"/>
    <property type="match status" value="1"/>
</dbReference>
<dbReference type="InterPro" id="IPR025714">
    <property type="entry name" value="Methyltranfer_dom"/>
</dbReference>
<comment type="catalytic activity">
    <reaction evidence="8">
        <text>arsenic triglutathione + 3 [thioredoxin]-dithiol + 3 S-adenosyl-L-methionine = trimethylarsine + 3 [thioredoxin]-disulfide + 3 glutathione + 3 S-adenosyl-L-homocysteine + 3 H(+)</text>
        <dbReference type="Rhea" id="RHEA:69432"/>
        <dbReference type="Rhea" id="RHEA-COMP:10698"/>
        <dbReference type="Rhea" id="RHEA-COMP:10700"/>
        <dbReference type="ChEBI" id="CHEBI:15378"/>
        <dbReference type="ChEBI" id="CHEBI:27130"/>
        <dbReference type="ChEBI" id="CHEBI:29950"/>
        <dbReference type="ChEBI" id="CHEBI:50058"/>
        <dbReference type="ChEBI" id="CHEBI:57856"/>
        <dbReference type="ChEBI" id="CHEBI:57925"/>
        <dbReference type="ChEBI" id="CHEBI:59789"/>
        <dbReference type="ChEBI" id="CHEBI:183640"/>
        <dbReference type="EC" id="2.1.1.137"/>
    </reaction>
</comment>
<sequence>MSKCCGPKAKGCCGPKKDPHEFVEEYYGKILSSSKDLKTNACCAAGRPHPRLAKLMSEVPAEILAKFYGCGAPLPLGIEGKRVLDLGSGSGRDCYVAAALVGESGHVTGIDMTDEQLGVARSHLEAYTGALGYSAPNMKFVKGHIEFLEDAGVEGESVDVVISNCVVNLSPDKPRVLREVYRALAPGGEFYFSDVYCDRRLPEGVRKDKILWGECLAGALYYKDFERMARETGFGDPRVLSTSRITVQNAELENLVGEAKFYSITYRLFKIPNKIETTEEDYGQIAVYKGTIEGHEHAYKLDDRYRFETGKPMAVSGNVAAMVGEDGISWLSPHFQVIGERSVHYGVFGGGRIATSFDPAPSASATGASCC</sequence>
<evidence type="ECO:0000256" key="3">
    <source>
        <dbReference type="ARBA" id="ARBA00034487"/>
    </source>
</evidence>
<evidence type="ECO:0000256" key="6">
    <source>
        <dbReference type="ARBA" id="ARBA00047941"/>
    </source>
</evidence>
<feature type="domain" description="Methyltransferase" evidence="9">
    <location>
        <begin position="80"/>
        <end position="233"/>
    </location>
</feature>
<dbReference type="PANTHER" id="PTHR43675:SF8">
    <property type="entry name" value="ARSENITE METHYLTRANSFERASE"/>
    <property type="match status" value="1"/>
</dbReference>
<evidence type="ECO:0000313" key="11">
    <source>
        <dbReference type="Proteomes" id="UP000708148"/>
    </source>
</evidence>
<dbReference type="OrthoDB" id="8300214at2759"/>
<dbReference type="InterPro" id="IPR029063">
    <property type="entry name" value="SAM-dependent_MTases_sf"/>
</dbReference>
<name>A0A8S1JE51_9CHLO</name>
<evidence type="ECO:0000256" key="7">
    <source>
        <dbReference type="ARBA" id="ARBA00047943"/>
    </source>
</evidence>
<evidence type="ECO:0000256" key="4">
    <source>
        <dbReference type="ARBA" id="ARBA00034521"/>
    </source>
</evidence>
<dbReference type="Pfam" id="PF13847">
    <property type="entry name" value="Methyltransf_31"/>
    <property type="match status" value="1"/>
</dbReference>
<dbReference type="InterPro" id="IPR026669">
    <property type="entry name" value="Arsenite_MeTrfase-like"/>
</dbReference>
<evidence type="ECO:0000256" key="2">
    <source>
        <dbReference type="ARBA" id="ARBA00022691"/>
    </source>
</evidence>
<proteinExistence type="inferred from homology"/>
<accession>A0A8S1JE51</accession>
<dbReference type="Gene3D" id="3.40.5.100">
    <property type="match status" value="1"/>
</dbReference>
<comment type="catalytic activity">
    <reaction evidence="6">
        <text>arsenic triglutathione + [thioredoxin]-dithiol + S-adenosyl-L-methionine + 2 H2O = methylarsonous acid + [thioredoxin]-disulfide + 3 glutathione + S-adenosyl-L-homocysteine + H(+)</text>
        <dbReference type="Rhea" id="RHEA:69460"/>
        <dbReference type="Rhea" id="RHEA-COMP:10698"/>
        <dbReference type="Rhea" id="RHEA-COMP:10700"/>
        <dbReference type="ChEBI" id="CHEBI:15377"/>
        <dbReference type="ChEBI" id="CHEBI:15378"/>
        <dbReference type="ChEBI" id="CHEBI:17826"/>
        <dbReference type="ChEBI" id="CHEBI:29950"/>
        <dbReference type="ChEBI" id="CHEBI:50058"/>
        <dbReference type="ChEBI" id="CHEBI:57856"/>
        <dbReference type="ChEBI" id="CHEBI:57925"/>
        <dbReference type="ChEBI" id="CHEBI:59789"/>
        <dbReference type="ChEBI" id="CHEBI:183640"/>
        <dbReference type="EC" id="2.1.1.137"/>
    </reaction>
</comment>
<keyword evidence="1" id="KW-0808">Transferase</keyword>
<evidence type="ECO:0000259" key="9">
    <source>
        <dbReference type="Pfam" id="PF13847"/>
    </source>
</evidence>
<dbReference type="Proteomes" id="UP000708148">
    <property type="component" value="Unassembled WGS sequence"/>
</dbReference>
<dbReference type="EC" id="2.1.1.137" evidence="4"/>
<evidence type="ECO:0000313" key="10">
    <source>
        <dbReference type="EMBL" id="CAD7703979.1"/>
    </source>
</evidence>
<dbReference type="CDD" id="cd02440">
    <property type="entry name" value="AdoMet_MTases"/>
    <property type="match status" value="1"/>
</dbReference>
<keyword evidence="11" id="KW-1185">Reference proteome</keyword>
<dbReference type="EMBL" id="CAJHUC010002556">
    <property type="protein sequence ID" value="CAD7703979.1"/>
    <property type="molecule type" value="Genomic_DNA"/>
</dbReference>
<dbReference type="SUPFAM" id="SSF53335">
    <property type="entry name" value="S-adenosyl-L-methionine-dependent methyltransferases"/>
    <property type="match status" value="1"/>
</dbReference>
<evidence type="ECO:0000256" key="5">
    <source>
        <dbReference type="ARBA" id="ARBA00034545"/>
    </source>
</evidence>
<dbReference type="GO" id="GO:0030791">
    <property type="term" value="F:arsenite methyltransferase activity"/>
    <property type="evidence" value="ECO:0007669"/>
    <property type="project" value="UniProtKB-EC"/>
</dbReference>
<keyword evidence="2" id="KW-0949">S-adenosyl-L-methionine</keyword>